<proteinExistence type="predicted"/>
<dbReference type="PROSITE" id="PS51063">
    <property type="entry name" value="HTH_CRP_2"/>
    <property type="match status" value="1"/>
</dbReference>
<dbReference type="Proteomes" id="UP001231124">
    <property type="component" value="Unassembled WGS sequence"/>
</dbReference>
<organism evidence="5 6">
    <name type="scientific">Methylobacterium aerolatum</name>
    <dbReference type="NCBI Taxonomy" id="418708"/>
    <lineage>
        <taxon>Bacteria</taxon>
        <taxon>Pseudomonadati</taxon>
        <taxon>Pseudomonadota</taxon>
        <taxon>Alphaproteobacteria</taxon>
        <taxon>Hyphomicrobiales</taxon>
        <taxon>Methylobacteriaceae</taxon>
        <taxon>Methylobacterium</taxon>
    </lineage>
</organism>
<dbReference type="Gene3D" id="2.60.120.10">
    <property type="entry name" value="Jelly Rolls"/>
    <property type="match status" value="1"/>
</dbReference>
<dbReference type="InterPro" id="IPR018490">
    <property type="entry name" value="cNMP-bd_dom_sf"/>
</dbReference>
<keyword evidence="6" id="KW-1185">Reference proteome</keyword>
<dbReference type="RefSeq" id="WP_238201990.1">
    <property type="nucleotide sequence ID" value="NZ_BPQE01000007.1"/>
</dbReference>
<evidence type="ECO:0000256" key="2">
    <source>
        <dbReference type="ARBA" id="ARBA00023125"/>
    </source>
</evidence>
<dbReference type="GO" id="GO:0003677">
    <property type="term" value="F:DNA binding"/>
    <property type="evidence" value="ECO:0007669"/>
    <property type="project" value="UniProtKB-KW"/>
</dbReference>
<evidence type="ECO:0000256" key="1">
    <source>
        <dbReference type="ARBA" id="ARBA00023015"/>
    </source>
</evidence>
<evidence type="ECO:0000313" key="5">
    <source>
        <dbReference type="EMBL" id="MDQ0447434.1"/>
    </source>
</evidence>
<name>A0ABU0I179_9HYPH</name>
<evidence type="ECO:0000259" key="4">
    <source>
        <dbReference type="PROSITE" id="PS51063"/>
    </source>
</evidence>
<comment type="caution">
    <text evidence="5">The sequence shown here is derived from an EMBL/GenBank/DDBJ whole genome shotgun (WGS) entry which is preliminary data.</text>
</comment>
<keyword evidence="2 5" id="KW-0238">DNA-binding</keyword>
<keyword evidence="1" id="KW-0805">Transcription regulation</keyword>
<feature type="domain" description="HTH crp-type" evidence="4">
    <location>
        <begin position="149"/>
        <end position="215"/>
    </location>
</feature>
<evidence type="ECO:0000256" key="3">
    <source>
        <dbReference type="ARBA" id="ARBA00023163"/>
    </source>
</evidence>
<evidence type="ECO:0000313" key="6">
    <source>
        <dbReference type="Proteomes" id="UP001231124"/>
    </source>
</evidence>
<accession>A0ABU0I179</accession>
<dbReference type="Pfam" id="PF13545">
    <property type="entry name" value="HTH_Crp_2"/>
    <property type="match status" value="1"/>
</dbReference>
<dbReference type="EMBL" id="JAUSVP010000004">
    <property type="protein sequence ID" value="MDQ0447434.1"/>
    <property type="molecule type" value="Genomic_DNA"/>
</dbReference>
<dbReference type="PANTHER" id="PTHR24567:SF74">
    <property type="entry name" value="HTH-TYPE TRANSCRIPTIONAL REGULATOR ARCR"/>
    <property type="match status" value="1"/>
</dbReference>
<dbReference type="InterPro" id="IPR012318">
    <property type="entry name" value="HTH_CRP"/>
</dbReference>
<dbReference type="PANTHER" id="PTHR24567">
    <property type="entry name" value="CRP FAMILY TRANSCRIPTIONAL REGULATORY PROTEIN"/>
    <property type="match status" value="1"/>
</dbReference>
<dbReference type="InterPro" id="IPR050397">
    <property type="entry name" value="Env_Response_Regulators"/>
</dbReference>
<dbReference type="InterPro" id="IPR036388">
    <property type="entry name" value="WH-like_DNA-bd_sf"/>
</dbReference>
<gene>
    <name evidence="5" type="ORF">QO012_001930</name>
</gene>
<dbReference type="Gene3D" id="1.10.10.10">
    <property type="entry name" value="Winged helix-like DNA-binding domain superfamily/Winged helix DNA-binding domain"/>
    <property type="match status" value="1"/>
</dbReference>
<dbReference type="InterPro" id="IPR014710">
    <property type="entry name" value="RmlC-like_jellyroll"/>
</dbReference>
<dbReference type="SUPFAM" id="SSF51206">
    <property type="entry name" value="cAMP-binding domain-like"/>
    <property type="match status" value="1"/>
</dbReference>
<keyword evidence="3" id="KW-0804">Transcription</keyword>
<dbReference type="SMART" id="SM00419">
    <property type="entry name" value="HTH_CRP"/>
    <property type="match status" value="1"/>
</dbReference>
<dbReference type="InterPro" id="IPR036390">
    <property type="entry name" value="WH_DNA-bd_sf"/>
</dbReference>
<reference evidence="5 6" key="1">
    <citation type="submission" date="2023-07" db="EMBL/GenBank/DDBJ databases">
        <title>Genomic Encyclopedia of Type Strains, Phase IV (KMG-IV): sequencing the most valuable type-strain genomes for metagenomic binning, comparative biology and taxonomic classification.</title>
        <authorList>
            <person name="Goeker M."/>
        </authorList>
    </citation>
    <scope>NUCLEOTIDE SEQUENCE [LARGE SCALE GENOMIC DNA]</scope>
    <source>
        <strain evidence="5 6">DSM 19013</strain>
    </source>
</reference>
<dbReference type="SUPFAM" id="SSF46785">
    <property type="entry name" value="Winged helix' DNA-binding domain"/>
    <property type="match status" value="1"/>
</dbReference>
<protein>
    <submittedName>
        <fullName evidence="5">DNA-binding MarR family transcriptional regulator</fullName>
    </submittedName>
</protein>
<sequence>MQADIASKPDDNLLLKSLSVTDRELIVPHLQPVTFAKAESIFTVGSPVTQVTFPCRHTVVTLMVATRDGRSAETATVGHEGAVGGVVNQGYLPASTSAIVQIGGPALRIEAALLREARRRSPQICDLMIRYSDCLLAQVLQSSACNSLHPIDQRCLRWLLTLRDRIGSPSLPVTHELLAGMLGVQRTYLTRILRNLQNQGLITVGRGRITVSDVGRMERAACECHGRVRDHFETVLGAVYSDDGLERIERRETDAVPAPSESLGRR</sequence>